<dbReference type="PANTHER" id="PTHR45745:SF1">
    <property type="entry name" value="PHOSPHOGLUCOMUTASE 2B-RELATED"/>
    <property type="match status" value="1"/>
</dbReference>
<dbReference type="Gene3D" id="3.40.120.10">
    <property type="entry name" value="Alpha-D-Glucose-1,6-Bisphosphate, subunit A, domain 3"/>
    <property type="match status" value="3"/>
</dbReference>
<proteinExistence type="inferred from homology"/>
<dbReference type="InterPro" id="IPR005843">
    <property type="entry name" value="A-D-PHexomutase_C"/>
</dbReference>
<comment type="cofactor">
    <cofactor evidence="1">
        <name>Mg(2+)</name>
        <dbReference type="ChEBI" id="CHEBI:18420"/>
    </cofactor>
</comment>
<evidence type="ECO:0000259" key="12">
    <source>
        <dbReference type="Pfam" id="PF02880"/>
    </source>
</evidence>
<dbReference type="PRINTS" id="PR00509">
    <property type="entry name" value="PGMPMM"/>
</dbReference>
<protein>
    <recommendedName>
        <fullName evidence="7">Phosphoglucomutase</fullName>
        <ecNumber evidence="7">5.4.2.2</ecNumber>
    </recommendedName>
</protein>
<reference evidence="13 14" key="1">
    <citation type="submission" date="2020-08" db="EMBL/GenBank/DDBJ databases">
        <title>Genomic Encyclopedia of Type Strains, Phase IV (KMG-IV): sequencing the most valuable type-strain genomes for metagenomic binning, comparative biology and taxonomic classification.</title>
        <authorList>
            <person name="Goeker M."/>
        </authorList>
    </citation>
    <scope>NUCLEOTIDE SEQUENCE [LARGE SCALE GENOMIC DNA]</scope>
    <source>
        <strain evidence="13 14">DSM 12706</strain>
    </source>
</reference>
<evidence type="ECO:0000256" key="6">
    <source>
        <dbReference type="ARBA" id="ARBA00023235"/>
    </source>
</evidence>
<dbReference type="Gene3D" id="3.30.310.50">
    <property type="entry name" value="Alpha-D-phosphohexomutase, C-terminal domain"/>
    <property type="match status" value="1"/>
</dbReference>
<evidence type="ECO:0000256" key="2">
    <source>
        <dbReference type="ARBA" id="ARBA00010231"/>
    </source>
</evidence>
<evidence type="ECO:0000256" key="5">
    <source>
        <dbReference type="ARBA" id="ARBA00022842"/>
    </source>
</evidence>
<keyword evidence="6 13" id="KW-0413">Isomerase</keyword>
<dbReference type="PROSITE" id="PS00710">
    <property type="entry name" value="PGM_PMM"/>
    <property type="match status" value="1"/>
</dbReference>
<dbReference type="Pfam" id="PF02878">
    <property type="entry name" value="PGM_PMM_I"/>
    <property type="match status" value="1"/>
</dbReference>
<sequence>MVAEVSPLAGQVIDPSMLVNVPRLVTAYFSGRPDPAIPAQRVAFGTSGHRGSALNNAFNEAHILAVSQGVCEYRRRAGIDGPLFIGIDTHALAEPALASALEVFAANGVEVMIDENGGYTPTPVISHAILSYNRGRSSGLADGVVITPSHNPPEDGGFKYNPPNGGPADTDITSDIERTANALLEDGLRGVRRITLAQALRSANVHRYDYVGPYVADLENVIDMAAIKASGVKIGIDPLGGAAVHYWRPIIDRYGIDATIVSDVVDPTFRFMTADWDGKVRMDCSSPYAMARLIGMRDNFDVSFANDTDADRHGIVTRWNGLMNPNHYLAAAIFYLFEHRPEWGAQAAIGKTIVSSAMINRVATRLGRDLVETPVGFKWFVDGLGSGAFGFAGEESAGASFLRRDGTVWTTDKDGLILGLLAAEITARTQVDPGQLFHQLGEELGVPFYERIDAPATAKQKSILKSLSADQLGLKELAGEPIHSTLTNAPGNDQPFGGIKVVTENGWFAARPSGTEEVYKIYAESFRGQDHLQQIQQEAQSALSAVFAAKG</sequence>
<evidence type="ECO:0000259" key="11">
    <source>
        <dbReference type="Pfam" id="PF02879"/>
    </source>
</evidence>
<name>A0A7W7Z6B7_9BRAD</name>
<organism evidence="13 14">
    <name type="scientific">Rhodopseudomonas rhenobacensis</name>
    <dbReference type="NCBI Taxonomy" id="87461"/>
    <lineage>
        <taxon>Bacteria</taxon>
        <taxon>Pseudomonadati</taxon>
        <taxon>Pseudomonadota</taxon>
        <taxon>Alphaproteobacteria</taxon>
        <taxon>Hyphomicrobiales</taxon>
        <taxon>Nitrobacteraceae</taxon>
        <taxon>Rhodopseudomonas</taxon>
    </lineage>
</organism>
<dbReference type="GO" id="GO:0005975">
    <property type="term" value="P:carbohydrate metabolic process"/>
    <property type="evidence" value="ECO:0007669"/>
    <property type="project" value="UniProtKB-UniRule"/>
</dbReference>
<evidence type="ECO:0000256" key="4">
    <source>
        <dbReference type="ARBA" id="ARBA00022723"/>
    </source>
</evidence>
<evidence type="ECO:0000313" key="14">
    <source>
        <dbReference type="Proteomes" id="UP000542353"/>
    </source>
</evidence>
<dbReference type="InterPro" id="IPR016066">
    <property type="entry name" value="A-D-PHexomutase_CS"/>
</dbReference>
<dbReference type="InterPro" id="IPR005844">
    <property type="entry name" value="A-D-PHexomutase_a/b/a-I"/>
</dbReference>
<accession>A0A7W7Z6B7</accession>
<dbReference type="Pfam" id="PF02879">
    <property type="entry name" value="PGM_PMM_II"/>
    <property type="match status" value="1"/>
</dbReference>
<dbReference type="InterPro" id="IPR016055">
    <property type="entry name" value="A-D-PHexomutase_a/b/a-I/II/III"/>
</dbReference>
<dbReference type="PANTHER" id="PTHR45745">
    <property type="entry name" value="PHOSPHOMANNOMUTASE 45A"/>
    <property type="match status" value="1"/>
</dbReference>
<feature type="domain" description="Alpha-D-phosphohexomutase alpha/beta/alpha" evidence="10">
    <location>
        <begin position="42"/>
        <end position="182"/>
    </location>
</feature>
<dbReference type="SUPFAM" id="SSF53738">
    <property type="entry name" value="Phosphoglucomutase, first 3 domains"/>
    <property type="match status" value="3"/>
</dbReference>
<dbReference type="InterPro" id="IPR005841">
    <property type="entry name" value="Alpha-D-phosphohexomutase_SF"/>
</dbReference>
<evidence type="ECO:0000259" key="9">
    <source>
        <dbReference type="Pfam" id="PF00408"/>
    </source>
</evidence>
<dbReference type="GO" id="GO:0000287">
    <property type="term" value="F:magnesium ion binding"/>
    <property type="evidence" value="ECO:0007669"/>
    <property type="project" value="InterPro"/>
</dbReference>
<evidence type="ECO:0000256" key="7">
    <source>
        <dbReference type="NCBIfam" id="TIGR01132"/>
    </source>
</evidence>
<dbReference type="RefSeq" id="WP_184259852.1">
    <property type="nucleotide sequence ID" value="NZ_JACHIH010000025.1"/>
</dbReference>
<dbReference type="GO" id="GO:0004614">
    <property type="term" value="F:phosphoglucomutase activity"/>
    <property type="evidence" value="ECO:0007669"/>
    <property type="project" value="UniProtKB-UniRule"/>
</dbReference>
<feature type="domain" description="Alpha-D-phosphohexomutase alpha/beta/alpha" evidence="12">
    <location>
        <begin position="324"/>
        <end position="440"/>
    </location>
</feature>
<keyword evidence="4 8" id="KW-0479">Metal-binding</keyword>
<evidence type="ECO:0000256" key="1">
    <source>
        <dbReference type="ARBA" id="ARBA00001946"/>
    </source>
</evidence>
<keyword evidence="3" id="KW-0597">Phosphoprotein</keyword>
<evidence type="ECO:0000256" key="8">
    <source>
        <dbReference type="RuleBase" id="RU004326"/>
    </source>
</evidence>
<comment type="similarity">
    <text evidence="2 8">Belongs to the phosphohexose mutase family.</text>
</comment>
<feature type="domain" description="Alpha-D-phosphohexomutase C-terminal" evidence="9">
    <location>
        <begin position="497"/>
        <end position="538"/>
    </location>
</feature>
<dbReference type="GO" id="GO:0006166">
    <property type="term" value="P:purine ribonucleoside salvage"/>
    <property type="evidence" value="ECO:0007669"/>
    <property type="project" value="TreeGrafter"/>
</dbReference>
<feature type="domain" description="Alpha-D-phosphohexomutase alpha/beta/alpha" evidence="11">
    <location>
        <begin position="213"/>
        <end position="317"/>
    </location>
</feature>
<keyword evidence="5 8" id="KW-0460">Magnesium</keyword>
<comment type="caution">
    <text evidence="13">The sequence shown here is derived from an EMBL/GenBank/DDBJ whole genome shotgun (WGS) entry which is preliminary data.</text>
</comment>
<dbReference type="CDD" id="cd05801">
    <property type="entry name" value="PGM_like3"/>
    <property type="match status" value="1"/>
</dbReference>
<gene>
    <name evidence="13" type="ORF">HNR60_003549</name>
</gene>
<dbReference type="NCBIfam" id="TIGR01132">
    <property type="entry name" value="pgm"/>
    <property type="match status" value="1"/>
</dbReference>
<dbReference type="Pfam" id="PF02880">
    <property type="entry name" value="PGM_PMM_III"/>
    <property type="match status" value="1"/>
</dbReference>
<dbReference type="InterPro" id="IPR005846">
    <property type="entry name" value="A-D-PHexomutase_a/b/a-III"/>
</dbReference>
<keyword evidence="14" id="KW-1185">Reference proteome</keyword>
<evidence type="ECO:0000259" key="10">
    <source>
        <dbReference type="Pfam" id="PF02878"/>
    </source>
</evidence>
<dbReference type="Pfam" id="PF00408">
    <property type="entry name" value="PGM_PMM_IV"/>
    <property type="match status" value="1"/>
</dbReference>
<dbReference type="InterPro" id="IPR036900">
    <property type="entry name" value="A-D-PHexomutase_C_sf"/>
</dbReference>
<dbReference type="AlphaFoldDB" id="A0A7W7Z6B7"/>
<dbReference type="SUPFAM" id="SSF55957">
    <property type="entry name" value="Phosphoglucomutase, C-terminal domain"/>
    <property type="match status" value="1"/>
</dbReference>
<dbReference type="InterPro" id="IPR005845">
    <property type="entry name" value="A-D-PHexomutase_a/b/a-II"/>
</dbReference>
<dbReference type="EC" id="5.4.2.2" evidence="7"/>
<evidence type="ECO:0000313" key="13">
    <source>
        <dbReference type="EMBL" id="MBB5048779.1"/>
    </source>
</evidence>
<dbReference type="InterPro" id="IPR005852">
    <property type="entry name" value="PGM_a-D-Glc-sp"/>
</dbReference>
<dbReference type="Proteomes" id="UP000542353">
    <property type="component" value="Unassembled WGS sequence"/>
</dbReference>
<dbReference type="EMBL" id="JACHIH010000025">
    <property type="protein sequence ID" value="MBB5048779.1"/>
    <property type="molecule type" value="Genomic_DNA"/>
</dbReference>
<dbReference type="GO" id="GO:0008973">
    <property type="term" value="F:phosphopentomutase activity"/>
    <property type="evidence" value="ECO:0007669"/>
    <property type="project" value="TreeGrafter"/>
</dbReference>
<evidence type="ECO:0000256" key="3">
    <source>
        <dbReference type="ARBA" id="ARBA00022553"/>
    </source>
</evidence>